<dbReference type="Pfam" id="PF12174">
    <property type="entry name" value="RST"/>
    <property type="match status" value="1"/>
</dbReference>
<keyword evidence="3" id="KW-0346">Stress response</keyword>
<dbReference type="AlphaFoldDB" id="A0A2N9IPS0"/>
<keyword evidence="4" id="KW-0539">Nucleus</keyword>
<evidence type="ECO:0000256" key="4">
    <source>
        <dbReference type="ARBA" id="ARBA00023242"/>
    </source>
</evidence>
<dbReference type="EMBL" id="OIVN01006159">
    <property type="protein sequence ID" value="SPD26498.1"/>
    <property type="molecule type" value="Genomic_DNA"/>
</dbReference>
<name>A0A2N9IPS0_FAGSY</name>
<dbReference type="SUPFAM" id="SSF56399">
    <property type="entry name" value="ADP-ribosylation"/>
    <property type="match status" value="1"/>
</dbReference>
<comment type="subcellular location">
    <subcellularLocation>
        <location evidence="1">Nucleus</location>
    </subcellularLocation>
</comment>
<evidence type="ECO:0000313" key="7">
    <source>
        <dbReference type="EMBL" id="SPD26498.1"/>
    </source>
</evidence>
<dbReference type="InterPro" id="IPR022003">
    <property type="entry name" value="RST"/>
</dbReference>
<evidence type="ECO:0000256" key="1">
    <source>
        <dbReference type="ARBA" id="ARBA00004123"/>
    </source>
</evidence>
<keyword evidence="2" id="KW-0217">Developmental protein</keyword>
<feature type="domain" description="RST" evidence="6">
    <location>
        <begin position="248"/>
        <end position="319"/>
    </location>
</feature>
<gene>
    <name evidence="7" type="ORF">FSB_LOCUS54380</name>
</gene>
<evidence type="ECO:0000256" key="3">
    <source>
        <dbReference type="ARBA" id="ARBA00023016"/>
    </source>
</evidence>
<dbReference type="PANTHER" id="PTHR32263">
    <property type="entry name" value="INACTIVE POLY [ADP-RIBOSE] POLYMERASE SRO4-RELATED"/>
    <property type="match status" value="1"/>
</dbReference>
<dbReference type="PROSITE" id="PS51879">
    <property type="entry name" value="RST"/>
    <property type="match status" value="1"/>
</dbReference>
<dbReference type="InterPro" id="IPR044964">
    <property type="entry name" value="RCD1/SRO1-5"/>
</dbReference>
<dbReference type="GO" id="GO:0003950">
    <property type="term" value="F:NAD+ poly-ADP-ribosyltransferase activity"/>
    <property type="evidence" value="ECO:0007669"/>
    <property type="project" value="InterPro"/>
</dbReference>
<evidence type="ECO:0000256" key="2">
    <source>
        <dbReference type="ARBA" id="ARBA00022473"/>
    </source>
</evidence>
<evidence type="ECO:0008006" key="8">
    <source>
        <dbReference type="Google" id="ProtNLM"/>
    </source>
</evidence>
<dbReference type="GO" id="GO:0005634">
    <property type="term" value="C:nucleus"/>
    <property type="evidence" value="ECO:0007669"/>
    <property type="project" value="UniProtKB-SubCell"/>
</dbReference>
<feature type="domain" description="PARP catalytic" evidence="5">
    <location>
        <begin position="31"/>
        <end position="254"/>
    </location>
</feature>
<protein>
    <recommendedName>
        <fullName evidence="8">PARP</fullName>
    </recommendedName>
</protein>
<dbReference type="PANTHER" id="PTHR32263:SF14">
    <property type="entry name" value="INACTIVE POLY [ADP-RIBOSE] POLYMERASE SRO2-RELATED"/>
    <property type="match status" value="1"/>
</dbReference>
<evidence type="ECO:0000259" key="5">
    <source>
        <dbReference type="PROSITE" id="PS51059"/>
    </source>
</evidence>
<organism evidence="7">
    <name type="scientific">Fagus sylvatica</name>
    <name type="common">Beechnut</name>
    <dbReference type="NCBI Taxonomy" id="28930"/>
    <lineage>
        <taxon>Eukaryota</taxon>
        <taxon>Viridiplantae</taxon>
        <taxon>Streptophyta</taxon>
        <taxon>Embryophyta</taxon>
        <taxon>Tracheophyta</taxon>
        <taxon>Spermatophyta</taxon>
        <taxon>Magnoliopsida</taxon>
        <taxon>eudicotyledons</taxon>
        <taxon>Gunneridae</taxon>
        <taxon>Pentapetalae</taxon>
        <taxon>rosids</taxon>
        <taxon>fabids</taxon>
        <taxon>Fagales</taxon>
        <taxon>Fagaceae</taxon>
        <taxon>Fagus</taxon>
    </lineage>
</organism>
<accession>A0A2N9IPS0</accession>
<evidence type="ECO:0000259" key="6">
    <source>
        <dbReference type="PROSITE" id="PS51879"/>
    </source>
</evidence>
<dbReference type="PROSITE" id="PS51059">
    <property type="entry name" value="PARP_CATALYTIC"/>
    <property type="match status" value="1"/>
</dbReference>
<reference evidence="7" key="1">
    <citation type="submission" date="2018-02" db="EMBL/GenBank/DDBJ databases">
        <authorList>
            <person name="Cohen D.B."/>
            <person name="Kent A.D."/>
        </authorList>
    </citation>
    <scope>NUCLEOTIDE SEQUENCE</scope>
</reference>
<sequence length="377" mass="41484">MEQVEVERQISLTIDDDEISDSGSVSDETSPPHEPFGYFIKDGMVQVEEGSSENDMIKNCFLLGMGPFGKYTNVVAIHRNSSSCGLTRKARLGSFRLFSGAVAEKCGGNANLRYGWYGGTRDEVLGIAKYGFSHCGSPANGMSYGVGVQLSSSKFAIDSALASEVDEDGLRHILLCRVILGNMEVVCPGSKQYHPSSQQFDSGVDNLVAPRRYTVWTAYMNSHIFPSFIVSFKEPCLKDFESLQANAPKPTTPWMSFPTLISILSRFLSPSKMAVINKCYKDFRGRKIRRADFIQRLRVTTGDSLLATIIKNYRKGAPPLDSIKLNTDAAVRSCSSTIAVIARDNHGHIRKAWTSIVPTVDPDIAEALAIKWALQLC</sequence>
<proteinExistence type="predicted"/>
<dbReference type="InterPro" id="IPR012317">
    <property type="entry name" value="Poly(ADP-ribose)pol_cat_dom"/>
</dbReference>
<dbReference type="Gene3D" id="3.90.228.10">
    <property type="match status" value="1"/>
</dbReference>